<dbReference type="Proteomes" id="UP000053259">
    <property type="component" value="Unassembled WGS sequence"/>
</dbReference>
<feature type="region of interest" description="Disordered" evidence="1">
    <location>
        <begin position="371"/>
        <end position="394"/>
    </location>
</feature>
<dbReference type="InParanoid" id="A0A0D2AJU5"/>
<accession>A0A0D2AJU5</accession>
<protein>
    <recommendedName>
        <fullName evidence="2">Folliculin-interacting protein N-terminal domain-containing protein</fullName>
    </recommendedName>
</protein>
<evidence type="ECO:0000313" key="3">
    <source>
        <dbReference type="EMBL" id="KIV99218.1"/>
    </source>
</evidence>
<dbReference type="GO" id="GO:0005737">
    <property type="term" value="C:cytoplasm"/>
    <property type="evidence" value="ECO:0007669"/>
    <property type="project" value="TreeGrafter"/>
</dbReference>
<feature type="compositionally biased region" description="Polar residues" evidence="1">
    <location>
        <begin position="1237"/>
        <end position="1254"/>
    </location>
</feature>
<dbReference type="EMBL" id="KN847581">
    <property type="protein sequence ID" value="KIV99218.1"/>
    <property type="molecule type" value="Genomic_DNA"/>
</dbReference>
<gene>
    <name evidence="3" type="ORF">PV09_09082</name>
</gene>
<dbReference type="STRING" id="253628.A0A0D2AJU5"/>
<dbReference type="HOGENOM" id="CLU_007239_0_0_1"/>
<feature type="region of interest" description="Disordered" evidence="1">
    <location>
        <begin position="603"/>
        <end position="695"/>
    </location>
</feature>
<evidence type="ECO:0000256" key="1">
    <source>
        <dbReference type="SAM" id="MobiDB-lite"/>
    </source>
</evidence>
<feature type="compositionally biased region" description="Polar residues" evidence="1">
    <location>
        <begin position="683"/>
        <end position="694"/>
    </location>
</feature>
<feature type="compositionally biased region" description="Low complexity" evidence="1">
    <location>
        <begin position="1104"/>
        <end position="1120"/>
    </location>
</feature>
<feature type="domain" description="Folliculin-interacting protein N-terminal" evidence="2">
    <location>
        <begin position="73"/>
        <end position="224"/>
    </location>
</feature>
<sequence length="1254" mass="136852">MLGQLLHSFNPARRVAPRTLEVSSQIEDVHTKGLLFPDVPYLRDADALTPSTPASEPPDCHLPSDLDLDDKRDVRVLIAQGETLTLQPLLLFDSKYDPNVQPPTIRHIRSGSRGEGLANHARTASGPPRQYGRLPQIASIPETSGRESPSLPSPTSATATPQRSRFRRSSLPSAGESDVSGPSTRHRDTDEIVNTALNCMFENVQTTYRGISNKIKIVQREAKPYDSTICRDTFGNQFAASHARTSSSSVRKPSGLSSSFTVGDAYPDPPKSASALDEGPRMEEPRRTVLITRTFSVKWSDEEAAAASSDPSDAEKSGGASDASSSLPAVVIAGGEHSQSPQKPRRTPIRPSPKPPMFAITLVLSLPVSTIDGSRPGSRSGGLRRKGSEMNSGWTSLASSLDSGMVMDSLSGLESSTASLSSDVDERVDKVIGQHWDIIVRTLSSLQQLAEQKILEQLRIASHRGRAPKLLNYSLASDVDLKKAATKACIRVVRGIRILRVRTGQGKWGVWREEARWLNKWASEREKTSFLFNLCTAFLGTHTEWLDIAGPKYYRQQHREQLRLGSASEPSVPHRTVIVSNDKMVARRLIFLLSAFLPANHHTPGDASPLRPSTSASVRAFSQSPPMHVPLSREESLRRTINRRGKRSGSRQPMSGGRTPQPSSAPSDTDDRTETGTVRCVGDQTQSPRNSSELRSLIRAKLTIVDVDPSARKSSATTSPTVNPGTVIPAPHIEFQRKYSSGQQDMRRPDSQDSLASENLMQTLQRSNTGTSVESQPGSRWGSLRSFWSMGSRRDSSTNYSDATQTDDEGLGIVGLHASDSYNNNSGGAGNKLLQQMVGEAEAERARVRRITGTSSPNAIPTTPAIVSPEMELPSSSSTSHPIDVPVKMTVNERDGVIDVEFPGFSPVRSPPGPQAPFSSSYGSLGVLQSLMSDTPRDTGHAMNVAGWLRSGVHPDFELQAALPYPELIDDVKAAMKAEPTPITRRTVPEGEVKEEWVDVCTSNVADATNFTITRIKLRRLVRYLPPPPPPVVTPMLTTRSSIKSKLPIRSQYGNPYDESLLQVPTQITVDEVFEEEKVVDCDRALTDALERVIAQSGPPSKTSSAANSRANSVRGRNNVPAYEDRVETPEVPQNECKKMVIGALEQIATAVERDRRDARKYGGARLRSLNEGAESSLREGISKWFDEIERNKKAIDAQKAEMSREAFVPTAKVNDDASSQSTVKPKRSKSKKESTSAKMSSLPQQLIQPTTKA</sequence>
<name>A0A0D2AJU5_9PEZI</name>
<dbReference type="GO" id="GO:0042030">
    <property type="term" value="F:ATPase inhibitor activity"/>
    <property type="evidence" value="ECO:0007669"/>
    <property type="project" value="TreeGrafter"/>
</dbReference>
<reference evidence="3 4" key="1">
    <citation type="submission" date="2015-01" db="EMBL/GenBank/DDBJ databases">
        <title>The Genome Sequence of Ochroconis gallopava CBS43764.</title>
        <authorList>
            <consortium name="The Broad Institute Genomics Platform"/>
            <person name="Cuomo C."/>
            <person name="de Hoog S."/>
            <person name="Gorbushina A."/>
            <person name="Stielow B."/>
            <person name="Teixiera M."/>
            <person name="Abouelleil A."/>
            <person name="Chapman S.B."/>
            <person name="Priest M."/>
            <person name="Young S.K."/>
            <person name="Wortman J."/>
            <person name="Nusbaum C."/>
            <person name="Birren B."/>
        </authorList>
    </citation>
    <scope>NUCLEOTIDE SEQUENCE [LARGE SCALE GENOMIC DNA]</scope>
    <source>
        <strain evidence="3 4">CBS 43764</strain>
    </source>
</reference>
<feature type="region of interest" description="Disordered" evidence="1">
    <location>
        <begin position="242"/>
        <end position="288"/>
    </location>
</feature>
<feature type="region of interest" description="Disordered" evidence="1">
    <location>
        <begin position="95"/>
        <end position="188"/>
    </location>
</feature>
<dbReference type="InterPro" id="IPR028084">
    <property type="entry name" value="FNIP_N_dom"/>
</dbReference>
<dbReference type="GO" id="GO:0051087">
    <property type="term" value="F:protein-folding chaperone binding"/>
    <property type="evidence" value="ECO:0007669"/>
    <property type="project" value="TreeGrafter"/>
</dbReference>
<dbReference type="VEuPathDB" id="FungiDB:PV09_09082"/>
<organism evidence="3 4">
    <name type="scientific">Verruconis gallopava</name>
    <dbReference type="NCBI Taxonomy" id="253628"/>
    <lineage>
        <taxon>Eukaryota</taxon>
        <taxon>Fungi</taxon>
        <taxon>Dikarya</taxon>
        <taxon>Ascomycota</taxon>
        <taxon>Pezizomycotina</taxon>
        <taxon>Dothideomycetes</taxon>
        <taxon>Pleosporomycetidae</taxon>
        <taxon>Venturiales</taxon>
        <taxon>Sympoventuriaceae</taxon>
        <taxon>Verruconis</taxon>
    </lineage>
</organism>
<feature type="compositionally biased region" description="Polar residues" evidence="1">
    <location>
        <begin position="650"/>
        <end position="667"/>
    </location>
</feature>
<feature type="region of interest" description="Disordered" evidence="1">
    <location>
        <begin position="764"/>
        <end position="786"/>
    </location>
</feature>
<dbReference type="OrthoDB" id="5428015at2759"/>
<feature type="compositionally biased region" description="Polar residues" evidence="1">
    <location>
        <begin position="242"/>
        <end position="261"/>
    </location>
</feature>
<feature type="region of interest" description="Disordered" evidence="1">
    <location>
        <begin position="709"/>
        <end position="732"/>
    </location>
</feature>
<dbReference type="PANTHER" id="PTHR21634">
    <property type="entry name" value="RE13835P"/>
    <property type="match status" value="1"/>
</dbReference>
<dbReference type="Pfam" id="PF14636">
    <property type="entry name" value="FNIP_N"/>
    <property type="match status" value="1"/>
</dbReference>
<dbReference type="PANTHER" id="PTHR21634:SF9">
    <property type="entry name" value="RE13835P"/>
    <property type="match status" value="1"/>
</dbReference>
<feature type="compositionally biased region" description="Polar residues" evidence="1">
    <location>
        <begin position="712"/>
        <end position="724"/>
    </location>
</feature>
<feature type="region of interest" description="Disordered" evidence="1">
    <location>
        <begin position="1094"/>
        <end position="1131"/>
    </location>
</feature>
<dbReference type="GeneID" id="27317055"/>
<feature type="compositionally biased region" description="Basic residues" evidence="1">
    <location>
        <begin position="640"/>
        <end position="649"/>
    </location>
</feature>
<dbReference type="RefSeq" id="XP_016209088.1">
    <property type="nucleotide sequence ID" value="XM_016363074.1"/>
</dbReference>
<feature type="region of interest" description="Disordered" evidence="1">
    <location>
        <begin position="1200"/>
        <end position="1254"/>
    </location>
</feature>
<evidence type="ECO:0000313" key="4">
    <source>
        <dbReference type="Proteomes" id="UP000053259"/>
    </source>
</evidence>
<feature type="compositionally biased region" description="Low complexity" evidence="1">
    <location>
        <begin position="148"/>
        <end position="161"/>
    </location>
</feature>
<feature type="compositionally biased region" description="Polar residues" evidence="1">
    <location>
        <begin position="764"/>
        <end position="778"/>
    </location>
</feature>
<feature type="compositionally biased region" description="Polar residues" evidence="1">
    <location>
        <begin position="611"/>
        <end position="625"/>
    </location>
</feature>
<keyword evidence="4" id="KW-1185">Reference proteome</keyword>
<feature type="compositionally biased region" description="Basic and acidic residues" evidence="1">
    <location>
        <begin position="278"/>
        <end position="287"/>
    </location>
</feature>
<proteinExistence type="predicted"/>
<dbReference type="AlphaFoldDB" id="A0A0D2AJU5"/>
<evidence type="ECO:0000259" key="2">
    <source>
        <dbReference type="Pfam" id="PF14636"/>
    </source>
</evidence>
<feature type="region of interest" description="Disordered" evidence="1">
    <location>
        <begin position="301"/>
        <end position="356"/>
    </location>
</feature>